<proteinExistence type="predicted"/>
<feature type="region of interest" description="Disordered" evidence="1">
    <location>
        <begin position="1"/>
        <end position="32"/>
    </location>
</feature>
<feature type="region of interest" description="Disordered" evidence="1">
    <location>
        <begin position="44"/>
        <end position="74"/>
    </location>
</feature>
<dbReference type="Proteomes" id="UP000327013">
    <property type="component" value="Unassembled WGS sequence"/>
</dbReference>
<feature type="compositionally biased region" description="Basic and acidic residues" evidence="1">
    <location>
        <begin position="19"/>
        <end position="29"/>
    </location>
</feature>
<feature type="compositionally biased region" description="Basic and acidic residues" evidence="1">
    <location>
        <begin position="1"/>
        <end position="12"/>
    </location>
</feature>
<reference evidence="2 3" key="1">
    <citation type="submission" date="2019-06" db="EMBL/GenBank/DDBJ databases">
        <title>A chromosomal-level reference genome of Carpinus fangiana (Coryloideae, Betulaceae).</title>
        <authorList>
            <person name="Yang X."/>
            <person name="Wang Z."/>
            <person name="Zhang L."/>
            <person name="Hao G."/>
            <person name="Liu J."/>
            <person name="Yang Y."/>
        </authorList>
    </citation>
    <scope>NUCLEOTIDE SEQUENCE [LARGE SCALE GENOMIC DNA]</scope>
    <source>
        <strain evidence="2">Cfa_2016G</strain>
        <tissue evidence="2">Leaf</tissue>
    </source>
</reference>
<evidence type="ECO:0000256" key="1">
    <source>
        <dbReference type="SAM" id="MobiDB-lite"/>
    </source>
</evidence>
<evidence type="ECO:0000313" key="2">
    <source>
        <dbReference type="EMBL" id="KAB8356363.1"/>
    </source>
</evidence>
<name>A0A5N6KWN3_9ROSI</name>
<evidence type="ECO:0000313" key="3">
    <source>
        <dbReference type="Proteomes" id="UP000327013"/>
    </source>
</evidence>
<organism evidence="2 3">
    <name type="scientific">Carpinus fangiana</name>
    <dbReference type="NCBI Taxonomy" id="176857"/>
    <lineage>
        <taxon>Eukaryota</taxon>
        <taxon>Viridiplantae</taxon>
        <taxon>Streptophyta</taxon>
        <taxon>Embryophyta</taxon>
        <taxon>Tracheophyta</taxon>
        <taxon>Spermatophyta</taxon>
        <taxon>Magnoliopsida</taxon>
        <taxon>eudicotyledons</taxon>
        <taxon>Gunneridae</taxon>
        <taxon>Pentapetalae</taxon>
        <taxon>rosids</taxon>
        <taxon>fabids</taxon>
        <taxon>Fagales</taxon>
        <taxon>Betulaceae</taxon>
        <taxon>Carpinus</taxon>
    </lineage>
</organism>
<keyword evidence="3" id="KW-1185">Reference proteome</keyword>
<dbReference type="AlphaFoldDB" id="A0A5N6KWN3"/>
<sequence length="74" mass="8453">MRPHCPSEKDGARPLVKISRTEVKSRDNSASDFDEVLQVITCKQANDKPGQRNSHTFHGNSKERHIRSWQTGHD</sequence>
<accession>A0A5N6KWN3</accession>
<protein>
    <submittedName>
        <fullName evidence="2">Uncharacterized protein</fullName>
    </submittedName>
</protein>
<dbReference type="EMBL" id="VIBQ01000016">
    <property type="protein sequence ID" value="KAB8356363.1"/>
    <property type="molecule type" value="Genomic_DNA"/>
</dbReference>
<gene>
    <name evidence="2" type="ORF">FH972_023947</name>
</gene>
<comment type="caution">
    <text evidence="2">The sequence shown here is derived from an EMBL/GenBank/DDBJ whole genome shotgun (WGS) entry which is preliminary data.</text>
</comment>